<reference evidence="2 3" key="1">
    <citation type="submission" date="2019-02" db="EMBL/GenBank/DDBJ databases">
        <authorList>
            <consortium name="Pathogen Informatics"/>
        </authorList>
    </citation>
    <scope>NUCLEOTIDE SEQUENCE [LARGE SCALE GENOMIC DNA]</scope>
    <source>
        <strain evidence="2 3">3012STDY7078520</strain>
    </source>
</reference>
<feature type="transmembrane region" description="Helical" evidence="1">
    <location>
        <begin position="15"/>
        <end position="34"/>
    </location>
</feature>
<keyword evidence="1" id="KW-1133">Transmembrane helix</keyword>
<name>A0A449D9Q2_9MICO</name>
<feature type="transmembrane region" description="Helical" evidence="1">
    <location>
        <begin position="165"/>
        <end position="185"/>
    </location>
</feature>
<dbReference type="Pfam" id="PF12730">
    <property type="entry name" value="ABC2_membrane_4"/>
    <property type="match status" value="1"/>
</dbReference>
<dbReference type="AlphaFoldDB" id="A0A449D9Q2"/>
<feature type="transmembrane region" description="Helical" evidence="1">
    <location>
        <begin position="137"/>
        <end position="158"/>
    </location>
</feature>
<evidence type="ECO:0000256" key="1">
    <source>
        <dbReference type="SAM" id="Phobius"/>
    </source>
</evidence>
<evidence type="ECO:0000313" key="2">
    <source>
        <dbReference type="EMBL" id="VEW14292.1"/>
    </source>
</evidence>
<dbReference type="RefSeq" id="WP_190247123.1">
    <property type="nucleotide sequence ID" value="NZ_CAACXN010000015.1"/>
</dbReference>
<feature type="transmembrane region" description="Helical" evidence="1">
    <location>
        <begin position="54"/>
        <end position="76"/>
    </location>
</feature>
<dbReference type="Proteomes" id="UP000386281">
    <property type="component" value="Unassembled WGS sequence"/>
</dbReference>
<dbReference type="CDD" id="cd21809">
    <property type="entry name" value="ABC-2_lan_permease-like"/>
    <property type="match status" value="1"/>
</dbReference>
<accession>A0A449D9Q2</accession>
<protein>
    <submittedName>
        <fullName evidence="2">Uncharacterized protein conserved in bacteria</fullName>
    </submittedName>
</protein>
<sequence>MNAIGAELVKLKRSLSWAVVVLLPITLVVSGSVMTLIDGRPLEDGWHTLWMRSIVFYGLFPLAVGVAILASLIWRAEHRGSNWNALMSGPTSSLRIVLAKATVIGMLAAIMQVLAVATTIVLGKLVFQLPGFLPGEYLIAAVVIIVACFPVAVLQSWLSMLMRSFAAPVAVAFVGAGISAFLLVLKLTPAIFISPYATVSRATQLGTSTFADTGEVTGPVVALIIGAALILSAVLTTANTAILERGDTRT</sequence>
<evidence type="ECO:0000313" key="3">
    <source>
        <dbReference type="Proteomes" id="UP000386281"/>
    </source>
</evidence>
<organism evidence="2 3">
    <name type="scientific">Brevibacterium casei</name>
    <dbReference type="NCBI Taxonomy" id="33889"/>
    <lineage>
        <taxon>Bacteria</taxon>
        <taxon>Bacillati</taxon>
        <taxon>Actinomycetota</taxon>
        <taxon>Actinomycetes</taxon>
        <taxon>Micrococcales</taxon>
        <taxon>Brevibacteriaceae</taxon>
        <taxon>Brevibacterium</taxon>
    </lineage>
</organism>
<gene>
    <name evidence="2" type="ORF">NCTC12391_02429</name>
</gene>
<proteinExistence type="predicted"/>
<feature type="transmembrane region" description="Helical" evidence="1">
    <location>
        <begin position="220"/>
        <end position="243"/>
    </location>
</feature>
<dbReference type="EMBL" id="CAACXN010000015">
    <property type="protein sequence ID" value="VEW14292.1"/>
    <property type="molecule type" value="Genomic_DNA"/>
</dbReference>
<feature type="transmembrane region" description="Helical" evidence="1">
    <location>
        <begin position="97"/>
        <end position="117"/>
    </location>
</feature>
<keyword evidence="1" id="KW-0472">Membrane</keyword>
<keyword evidence="1" id="KW-0812">Transmembrane</keyword>